<keyword evidence="6" id="KW-1185">Reference proteome</keyword>
<dbReference type="CDD" id="cd11780">
    <property type="entry name" value="SH3_Sorbs_3"/>
    <property type="match status" value="1"/>
</dbReference>
<dbReference type="Pfam" id="PF14604">
    <property type="entry name" value="SH3_9"/>
    <property type="match status" value="1"/>
</dbReference>
<feature type="domain" description="SH3" evidence="4">
    <location>
        <begin position="457"/>
        <end position="518"/>
    </location>
</feature>
<evidence type="ECO:0000256" key="3">
    <source>
        <dbReference type="SAM" id="MobiDB-lite"/>
    </source>
</evidence>
<dbReference type="Gene3D" id="2.30.30.40">
    <property type="entry name" value="SH3 Domains"/>
    <property type="match status" value="3"/>
</dbReference>
<dbReference type="Proteomes" id="UP001549920">
    <property type="component" value="Unassembled WGS sequence"/>
</dbReference>
<feature type="domain" description="SH3" evidence="4">
    <location>
        <begin position="307"/>
        <end position="366"/>
    </location>
</feature>
<dbReference type="InterPro" id="IPR001452">
    <property type="entry name" value="SH3_domain"/>
</dbReference>
<dbReference type="Pfam" id="PF00018">
    <property type="entry name" value="SH3_1"/>
    <property type="match status" value="1"/>
</dbReference>
<comment type="caution">
    <text evidence="5">The sequence shown here is derived from an EMBL/GenBank/DDBJ whole genome shotgun (WGS) entry which is preliminary data.</text>
</comment>
<dbReference type="InterPro" id="IPR050384">
    <property type="entry name" value="Endophilin_SH3RF"/>
</dbReference>
<proteinExistence type="predicted"/>
<evidence type="ECO:0000259" key="4">
    <source>
        <dbReference type="PROSITE" id="PS50002"/>
    </source>
</evidence>
<dbReference type="PROSITE" id="PS50002">
    <property type="entry name" value="SH3"/>
    <property type="match status" value="3"/>
</dbReference>
<name>A0ABR3I0G0_LOXSC</name>
<dbReference type="SMART" id="SM00326">
    <property type="entry name" value="SH3"/>
    <property type="match status" value="3"/>
</dbReference>
<dbReference type="Pfam" id="PF07653">
    <property type="entry name" value="SH3_2"/>
    <property type="match status" value="1"/>
</dbReference>
<protein>
    <recommendedName>
        <fullName evidence="4">SH3 domain-containing protein</fullName>
    </recommendedName>
</protein>
<dbReference type="CDD" id="cd11781">
    <property type="entry name" value="SH3_Sorbs_1"/>
    <property type="match status" value="1"/>
</dbReference>
<organism evidence="5 6">
    <name type="scientific">Loxostege sticticalis</name>
    <name type="common">Beet webworm moth</name>
    <dbReference type="NCBI Taxonomy" id="481309"/>
    <lineage>
        <taxon>Eukaryota</taxon>
        <taxon>Metazoa</taxon>
        <taxon>Ecdysozoa</taxon>
        <taxon>Arthropoda</taxon>
        <taxon>Hexapoda</taxon>
        <taxon>Insecta</taxon>
        <taxon>Pterygota</taxon>
        <taxon>Neoptera</taxon>
        <taxon>Endopterygota</taxon>
        <taxon>Lepidoptera</taxon>
        <taxon>Glossata</taxon>
        <taxon>Ditrysia</taxon>
        <taxon>Pyraloidea</taxon>
        <taxon>Crambidae</taxon>
        <taxon>Pyraustinae</taxon>
        <taxon>Loxostege</taxon>
    </lineage>
</organism>
<evidence type="ECO:0000256" key="2">
    <source>
        <dbReference type="PROSITE-ProRule" id="PRU00192"/>
    </source>
</evidence>
<accession>A0ABR3I0G0</accession>
<sequence length="528" mass="60693">MEGDQAHTGVLTIIRKSIVLDNDNTIYEDDGFFSDVPGSGSLTKSLKAMNKYVKKNLLYDQTEDYEEDKAYFTKENSPNESISKYDSDSVRSNESIDKHVPVSENDKTSTSANATVNFPEVDVANTATLTDDYKINSLLLLERPKSVVPDSVNPRAKESRPVSLANLTIIDENETDLHNAQEVVLRERSGDGKNEEKRHTVHDFSDWANRTNIYPDVYAPLPYKSPRRYLESDVNIHYRCPVRQDPLPLVPERELARQQAEHMKKLYREQRRNKYLQELQDMQNRRHQDNFTPSQKNILPLNRYDEAERIVARALYAFNGQTARELSFRKGDLIHVRRQIDSNWYEGEIHGRIGLFPYNYVEIMKGEVVHSPKKPAVIEGRARAKFDFTAQTNLELPLKKGEVVVLTRRIDQNWWEGRNGSKTGIFPDSYVTILQEPSQSKPDNSATGGASYATMDYDRFEYRAMYKYRPQNPDELELNEGDTVYVLEKCDDGWYVGSSQRTGRFGTFPGVIGSKKNSVPRKLKVHTI</sequence>
<dbReference type="PANTHER" id="PTHR14167">
    <property type="entry name" value="SH3 DOMAIN-CONTAINING"/>
    <property type="match status" value="1"/>
</dbReference>
<dbReference type="PRINTS" id="PR00452">
    <property type="entry name" value="SH3DOMAIN"/>
</dbReference>
<evidence type="ECO:0000313" key="5">
    <source>
        <dbReference type="EMBL" id="KAL0882292.1"/>
    </source>
</evidence>
<feature type="region of interest" description="Disordered" evidence="3">
    <location>
        <begin position="70"/>
        <end position="94"/>
    </location>
</feature>
<dbReference type="PANTHER" id="PTHR14167:SF116">
    <property type="entry name" value="CAP, ISOFORM AC"/>
    <property type="match status" value="1"/>
</dbReference>
<dbReference type="EMBL" id="JBEUOH010000010">
    <property type="protein sequence ID" value="KAL0882292.1"/>
    <property type="molecule type" value="Genomic_DNA"/>
</dbReference>
<gene>
    <name evidence="5" type="ORF">ABMA27_000813</name>
</gene>
<feature type="domain" description="SH3" evidence="4">
    <location>
        <begin position="377"/>
        <end position="436"/>
    </location>
</feature>
<reference evidence="5 6" key="1">
    <citation type="submission" date="2024-06" db="EMBL/GenBank/DDBJ databases">
        <title>A chromosome-level genome assembly of beet webworm, Loxostege sticticalis.</title>
        <authorList>
            <person name="Zhang Y."/>
        </authorList>
    </citation>
    <scope>NUCLEOTIDE SEQUENCE [LARGE SCALE GENOMIC DNA]</scope>
    <source>
        <strain evidence="5">AQ026</strain>
        <tissue evidence="5">Whole body</tissue>
    </source>
</reference>
<dbReference type="SUPFAM" id="SSF50044">
    <property type="entry name" value="SH3-domain"/>
    <property type="match status" value="3"/>
</dbReference>
<evidence type="ECO:0000313" key="6">
    <source>
        <dbReference type="Proteomes" id="UP001549920"/>
    </source>
</evidence>
<dbReference type="InterPro" id="IPR036028">
    <property type="entry name" value="SH3-like_dom_sf"/>
</dbReference>
<dbReference type="PRINTS" id="PR00499">
    <property type="entry name" value="P67PHOX"/>
</dbReference>
<keyword evidence="1 2" id="KW-0728">SH3 domain</keyword>
<evidence type="ECO:0000256" key="1">
    <source>
        <dbReference type="ARBA" id="ARBA00022443"/>
    </source>
</evidence>
<feature type="compositionally biased region" description="Basic and acidic residues" evidence="3">
    <location>
        <begin position="83"/>
        <end position="94"/>
    </location>
</feature>